<reference evidence="1 2" key="1">
    <citation type="submission" date="2017-09" db="EMBL/GenBank/DDBJ databases">
        <authorList>
            <person name="Varghese N."/>
            <person name="Submissions S."/>
        </authorList>
    </citation>
    <scope>NUCLEOTIDE SEQUENCE [LARGE SCALE GENOMIC DNA]</scope>
    <source>
        <strain evidence="1 2">OK806</strain>
    </source>
</reference>
<dbReference type="PANTHER" id="PTHR13696:SF99">
    <property type="entry name" value="COBYRINIC ACID AC-DIAMIDE SYNTHASE"/>
    <property type="match status" value="1"/>
</dbReference>
<dbReference type="SUPFAM" id="SSF52540">
    <property type="entry name" value="P-loop containing nucleoside triphosphate hydrolases"/>
    <property type="match status" value="1"/>
</dbReference>
<dbReference type="Proteomes" id="UP000219522">
    <property type="component" value="Unassembled WGS sequence"/>
</dbReference>
<evidence type="ECO:0000313" key="1">
    <source>
        <dbReference type="EMBL" id="SOE51499.1"/>
    </source>
</evidence>
<dbReference type="InterPro" id="IPR050678">
    <property type="entry name" value="DNA_Partitioning_ATPase"/>
</dbReference>
<gene>
    <name evidence="1" type="ORF">SAMN05446927_0477</name>
</gene>
<dbReference type="Gene3D" id="3.40.50.300">
    <property type="entry name" value="P-loop containing nucleotide triphosphate hydrolases"/>
    <property type="match status" value="1"/>
</dbReference>
<name>A0A7Z7N0G5_9BURK</name>
<comment type="caution">
    <text evidence="1">The sequence shown here is derived from an EMBL/GenBank/DDBJ whole genome shotgun (WGS) entry which is preliminary data.</text>
</comment>
<dbReference type="RefSeq" id="WP_062640170.1">
    <property type="nucleotide sequence ID" value="NZ_FCOG02000076.1"/>
</dbReference>
<sequence>MTVIAIVSAAGGAGRTTVCSALAVLLARRARQVFALELDAQNILGAYLGLDSLMPRGLVHALLDSRQAWHEESFRSVDGVMFVPYGALDATHIGASEAALAALPDWLASALADIDVQPGGAVLLDTARYPSQQAEQAMRAADLVLCVTTPDPAGCVALAAALHGMRRPGAVFYIVVNQIDPAHAMHRDALALLRARVGAAAILPQRLHRDAALPDSFARGAWVFDEAPHAQISHDLHGLAHWLDGWLSGRGGAG</sequence>
<dbReference type="EMBL" id="OCSU01000001">
    <property type="protein sequence ID" value="SOE51499.1"/>
    <property type="molecule type" value="Genomic_DNA"/>
</dbReference>
<dbReference type="Pfam" id="PF06564">
    <property type="entry name" value="CBP_BcsQ"/>
    <property type="match status" value="1"/>
</dbReference>
<dbReference type="NCBIfam" id="TIGR03371">
    <property type="entry name" value="cellulose_yhjQ"/>
    <property type="match status" value="1"/>
</dbReference>
<dbReference type="InterPro" id="IPR017746">
    <property type="entry name" value="Cellulose_synthase_operon_BcsQ"/>
</dbReference>
<dbReference type="PANTHER" id="PTHR13696">
    <property type="entry name" value="P-LOOP CONTAINING NUCLEOSIDE TRIPHOSPHATE HYDROLASE"/>
    <property type="match status" value="1"/>
</dbReference>
<organism evidence="1 2">
    <name type="scientific">Caballeronia arationis</name>
    <dbReference type="NCBI Taxonomy" id="1777142"/>
    <lineage>
        <taxon>Bacteria</taxon>
        <taxon>Pseudomonadati</taxon>
        <taxon>Pseudomonadota</taxon>
        <taxon>Betaproteobacteria</taxon>
        <taxon>Burkholderiales</taxon>
        <taxon>Burkholderiaceae</taxon>
        <taxon>Caballeronia</taxon>
    </lineage>
</organism>
<dbReference type="OrthoDB" id="5288747at2"/>
<dbReference type="AlphaFoldDB" id="A0A7Z7N0G5"/>
<evidence type="ECO:0000313" key="2">
    <source>
        <dbReference type="Proteomes" id="UP000219522"/>
    </source>
</evidence>
<keyword evidence="2" id="KW-1185">Reference proteome</keyword>
<protein>
    <submittedName>
        <fullName evidence="1">Cellulose synthase operon protein YhjQ</fullName>
    </submittedName>
</protein>
<proteinExistence type="predicted"/>
<dbReference type="InterPro" id="IPR027417">
    <property type="entry name" value="P-loop_NTPase"/>
</dbReference>
<accession>A0A7Z7N0G5</accession>